<dbReference type="NCBIfam" id="TIGR00239">
    <property type="entry name" value="2oxo_dh_E1"/>
    <property type="match status" value="1"/>
</dbReference>
<feature type="domain" description="Transketolase-like pyrimidine-binding" evidence="7">
    <location>
        <begin position="636"/>
        <end position="827"/>
    </location>
</feature>
<sequence length="972" mass="107684">MFDEFGINAGLVEELHAKFQQNPQAVDAKWRKFFESLNGASNGNGASIAPIATVSPAVVSGASSAGGAAPGGAPPTAVKNGNGAAASAGLNGSARASYVPPPLTISRAEEQLVNAVAVQGRVYQLVNMYRSRGHLFARVDPLVKDPSIDPTVAGAPPAASPELDLENFDLAPQDLENTFATGGISGLPERTTLRQIVAHMSETYCGSIGVEYTHIEEPEMRDWLEHRMESTRNRAALDHKQVVRILTKLTDAEVFENFIAKNYLGARRFSVEGAESVIALLAMLVDEAGTHGVGEIVLGMAHRGRLNVLANIMEKDVRELFAAFDDKKPERFLGGGDVKYHLGYSTDRVTSSGATVHLSLAFNPSHLEFVNPVVEGRVRAKQDRAKRKHVLPLLIHGDASFMGQGVVPETLNLAGLEGYSTEGTVHVVVNNQIGFTTLPKDSRSTRYCTDITRMMKTPVFHVNGEDPEAVIQVTRLAMEYRQRFQKDVVIDVYCYRKLGHNEGDEPRFTQPIMYALIDKKPTVREVYVQRLLETHRITRQQADDIERASKQRLDDALVEARKGDYHTLPSAMEGLWTPYYGGPDVLVPEVPTHVEKNHLLDILDRLTKVPHDFTPNAKAHALIKARRDRARTQNTVQWETAETLAYATLLEQGHRVRLSGQDCRRGTFSHRHAVLYDTQTGAPFVPLANAGPGRFEVLDSPLSEAAVLGFEYGYSLDCPDGLVIWEAQFGDFMNGAQVIIDQFIVSAEDKWNRLSGLVLFLPHGYEGQGPEHSSGRIERFLQAAAEDNIQVCNLTTPAQVFHVLRRQVLRPWRKPLVVFTPKSLLRHPEAISTVDELATGSFQRVIPDASVDPKQTKRVLLCTGKVYYDLLKTRRDLKRDDVAIVRLEQLYPLNVTLKEALAPYPDGTPLVWVQEEPRNMGPWYFLNARLREFITDRLPLSLVSRVESASPATGSKASHDLEQRMLMDAAFG</sequence>
<dbReference type="Pfam" id="PF02779">
    <property type="entry name" value="Transket_pyr"/>
    <property type="match status" value="1"/>
</dbReference>
<keyword evidence="9" id="KW-1185">Reference proteome</keyword>
<dbReference type="SUPFAM" id="SSF52518">
    <property type="entry name" value="Thiamin diphosphate-binding fold (THDP-binding)"/>
    <property type="match status" value="2"/>
</dbReference>
<dbReference type="Gene3D" id="3.40.50.11610">
    <property type="entry name" value="Multifunctional 2-oxoglutarate metabolism enzyme, C-terminal domain"/>
    <property type="match status" value="1"/>
</dbReference>
<evidence type="ECO:0000256" key="3">
    <source>
        <dbReference type="ARBA" id="ARBA00006936"/>
    </source>
</evidence>
<evidence type="ECO:0000313" key="9">
    <source>
        <dbReference type="Proteomes" id="UP001379533"/>
    </source>
</evidence>
<dbReference type="Pfam" id="PF16870">
    <property type="entry name" value="OxoGdeHyase_C"/>
    <property type="match status" value="1"/>
</dbReference>
<dbReference type="Pfam" id="PF00676">
    <property type="entry name" value="E1_dh"/>
    <property type="match status" value="1"/>
</dbReference>
<keyword evidence="6" id="KW-0786">Thiamine pyrophosphate</keyword>
<dbReference type="PIRSF" id="PIRSF000157">
    <property type="entry name" value="Oxoglu_dh_E1"/>
    <property type="match status" value="1"/>
</dbReference>
<dbReference type="InterPro" id="IPR042179">
    <property type="entry name" value="KGD_C_sf"/>
</dbReference>
<dbReference type="PANTHER" id="PTHR23152">
    <property type="entry name" value="2-OXOGLUTARATE DEHYDROGENASE"/>
    <property type="match status" value="1"/>
</dbReference>
<dbReference type="PANTHER" id="PTHR23152:SF4">
    <property type="entry name" value="2-OXOADIPATE DEHYDROGENASE COMPLEX COMPONENT E1"/>
    <property type="match status" value="1"/>
</dbReference>
<evidence type="ECO:0000256" key="2">
    <source>
        <dbReference type="ARBA" id="ARBA00003906"/>
    </source>
</evidence>
<dbReference type="Gene3D" id="1.10.287.1150">
    <property type="entry name" value="TPP helical domain"/>
    <property type="match status" value="1"/>
</dbReference>
<dbReference type="InterPro" id="IPR001017">
    <property type="entry name" value="DH_E1"/>
</dbReference>
<gene>
    <name evidence="8" type="ORF">LZC95_18205</name>
</gene>
<dbReference type="Pfam" id="PF16078">
    <property type="entry name" value="2-oxogl_dehyd_N"/>
    <property type="match status" value="1"/>
</dbReference>
<dbReference type="SMART" id="SM00861">
    <property type="entry name" value="Transket_pyr"/>
    <property type="match status" value="1"/>
</dbReference>
<evidence type="ECO:0000259" key="7">
    <source>
        <dbReference type="SMART" id="SM00861"/>
    </source>
</evidence>
<evidence type="ECO:0000313" key="8">
    <source>
        <dbReference type="EMBL" id="WXA98750.1"/>
    </source>
</evidence>
<dbReference type="EMBL" id="CP089982">
    <property type="protein sequence ID" value="WXA98750.1"/>
    <property type="molecule type" value="Genomic_DNA"/>
</dbReference>
<dbReference type="CDD" id="cd02016">
    <property type="entry name" value="TPP_E1_OGDC_like"/>
    <property type="match status" value="1"/>
</dbReference>
<evidence type="ECO:0000256" key="6">
    <source>
        <dbReference type="ARBA" id="ARBA00023052"/>
    </source>
</evidence>
<reference evidence="8 9" key="1">
    <citation type="submission" date="2021-12" db="EMBL/GenBank/DDBJ databases">
        <title>Discovery of the Pendulisporaceae a myxobacterial family with distinct sporulation behavior and unique specialized metabolism.</title>
        <authorList>
            <person name="Garcia R."/>
            <person name="Popoff A."/>
            <person name="Bader C.D."/>
            <person name="Loehr J."/>
            <person name="Walesch S."/>
            <person name="Walt C."/>
            <person name="Boldt J."/>
            <person name="Bunk B."/>
            <person name="Haeckl F.J.F.P.J."/>
            <person name="Gunesch A.P."/>
            <person name="Birkelbach J."/>
            <person name="Nuebel U."/>
            <person name="Pietschmann T."/>
            <person name="Bach T."/>
            <person name="Mueller R."/>
        </authorList>
    </citation>
    <scope>NUCLEOTIDE SEQUENCE [LARGE SCALE GENOMIC DNA]</scope>
    <source>
        <strain evidence="8 9">MSr12523</strain>
    </source>
</reference>
<dbReference type="Proteomes" id="UP001379533">
    <property type="component" value="Chromosome"/>
</dbReference>
<organism evidence="8 9">
    <name type="scientific">Pendulispora brunnea</name>
    <dbReference type="NCBI Taxonomy" id="2905690"/>
    <lineage>
        <taxon>Bacteria</taxon>
        <taxon>Pseudomonadati</taxon>
        <taxon>Myxococcota</taxon>
        <taxon>Myxococcia</taxon>
        <taxon>Myxococcales</taxon>
        <taxon>Sorangiineae</taxon>
        <taxon>Pendulisporaceae</taxon>
        <taxon>Pendulispora</taxon>
    </lineage>
</organism>
<proteinExistence type="inferred from homology"/>
<dbReference type="NCBIfam" id="NF006914">
    <property type="entry name" value="PRK09404.1"/>
    <property type="match status" value="1"/>
</dbReference>
<dbReference type="Gene3D" id="3.40.50.12470">
    <property type="match status" value="1"/>
</dbReference>
<dbReference type="InterPro" id="IPR029061">
    <property type="entry name" value="THDP-binding"/>
</dbReference>
<dbReference type="GO" id="GO:0004591">
    <property type="term" value="F:oxoglutarate dehydrogenase (succinyl-transferring) activity"/>
    <property type="evidence" value="ECO:0007669"/>
    <property type="project" value="UniProtKB-EC"/>
</dbReference>
<dbReference type="InterPro" id="IPR005475">
    <property type="entry name" value="Transketolase-like_Pyr-bd"/>
</dbReference>
<evidence type="ECO:0000256" key="5">
    <source>
        <dbReference type="ARBA" id="ARBA00023002"/>
    </source>
</evidence>
<dbReference type="InterPro" id="IPR031717">
    <property type="entry name" value="ODO-1/KGD_C"/>
</dbReference>
<dbReference type="Gene3D" id="3.40.50.970">
    <property type="match status" value="1"/>
</dbReference>
<dbReference type="InterPro" id="IPR032106">
    <property type="entry name" value="2-oxogl_dehyd_N"/>
</dbReference>
<dbReference type="NCBIfam" id="NF008907">
    <property type="entry name" value="PRK12270.1"/>
    <property type="match status" value="1"/>
</dbReference>
<evidence type="ECO:0000256" key="1">
    <source>
        <dbReference type="ARBA" id="ARBA00001964"/>
    </source>
</evidence>
<protein>
    <recommendedName>
        <fullName evidence="4">oxoglutarate dehydrogenase (succinyl-transferring)</fullName>
        <ecNumber evidence="4">1.2.4.2</ecNumber>
    </recommendedName>
</protein>
<dbReference type="EC" id="1.2.4.2" evidence="4"/>
<dbReference type="InterPro" id="IPR011603">
    <property type="entry name" value="2oxoglutarate_DH_E1"/>
</dbReference>
<keyword evidence="5 8" id="KW-0560">Oxidoreductase</keyword>
<comment type="function">
    <text evidence="2">E1 component of the 2-oxoglutarate dehydrogenase (OGDH) complex which catalyzes the decarboxylation of 2-oxoglutarate, the first step in the conversion of 2-oxoglutarate to succinyl-CoA and CO(2).</text>
</comment>
<comment type="cofactor">
    <cofactor evidence="1">
        <name>thiamine diphosphate</name>
        <dbReference type="ChEBI" id="CHEBI:58937"/>
    </cofactor>
</comment>
<comment type="similarity">
    <text evidence="3">Belongs to the alpha-ketoglutarate dehydrogenase family.</text>
</comment>
<name>A0ABZ2KNV2_9BACT</name>
<accession>A0ABZ2KNV2</accession>
<evidence type="ECO:0000256" key="4">
    <source>
        <dbReference type="ARBA" id="ARBA00012280"/>
    </source>
</evidence>